<gene>
    <name evidence="3" type="ORF">POSPLADRAFT_1144888</name>
</gene>
<evidence type="ECO:0000313" key="3">
    <source>
        <dbReference type="EMBL" id="OSX61528.1"/>
    </source>
</evidence>
<dbReference type="AlphaFoldDB" id="A0A1X6MYS5"/>
<proteinExistence type="predicted"/>
<dbReference type="GeneID" id="36330688"/>
<evidence type="ECO:0000256" key="1">
    <source>
        <dbReference type="SAM" id="MobiDB-lite"/>
    </source>
</evidence>
<name>A0A1X6MYS5_9APHY</name>
<evidence type="ECO:0000313" key="4">
    <source>
        <dbReference type="Proteomes" id="UP000194127"/>
    </source>
</evidence>
<keyword evidence="2" id="KW-0812">Transmembrane</keyword>
<dbReference type="SUPFAM" id="SSF52047">
    <property type="entry name" value="RNI-like"/>
    <property type="match status" value="1"/>
</dbReference>
<keyword evidence="2" id="KW-0472">Membrane</keyword>
<dbReference type="RefSeq" id="XP_024338322.1">
    <property type="nucleotide sequence ID" value="XM_024485739.1"/>
</dbReference>
<organism evidence="3 4">
    <name type="scientific">Postia placenta MAD-698-R-SB12</name>
    <dbReference type="NCBI Taxonomy" id="670580"/>
    <lineage>
        <taxon>Eukaryota</taxon>
        <taxon>Fungi</taxon>
        <taxon>Dikarya</taxon>
        <taxon>Basidiomycota</taxon>
        <taxon>Agaricomycotina</taxon>
        <taxon>Agaricomycetes</taxon>
        <taxon>Polyporales</taxon>
        <taxon>Adustoporiaceae</taxon>
        <taxon>Rhodonia</taxon>
    </lineage>
</organism>
<dbReference type="Proteomes" id="UP000194127">
    <property type="component" value="Unassembled WGS sequence"/>
</dbReference>
<keyword evidence="4" id="KW-1185">Reference proteome</keyword>
<keyword evidence="2" id="KW-1133">Transmembrane helix</keyword>
<feature type="transmembrane region" description="Helical" evidence="2">
    <location>
        <begin position="475"/>
        <end position="494"/>
    </location>
</feature>
<protein>
    <recommendedName>
        <fullName evidence="5">F-box domain-containing protein</fullName>
    </recommendedName>
</protein>
<feature type="region of interest" description="Disordered" evidence="1">
    <location>
        <begin position="413"/>
        <end position="445"/>
    </location>
</feature>
<dbReference type="EMBL" id="KZ110598">
    <property type="protein sequence ID" value="OSX61528.1"/>
    <property type="molecule type" value="Genomic_DNA"/>
</dbReference>
<evidence type="ECO:0008006" key="5">
    <source>
        <dbReference type="Google" id="ProtNLM"/>
    </source>
</evidence>
<reference evidence="3 4" key="1">
    <citation type="submission" date="2017-04" db="EMBL/GenBank/DDBJ databases">
        <title>Genome Sequence of the Model Brown-Rot Fungus Postia placenta SB12.</title>
        <authorList>
            <consortium name="DOE Joint Genome Institute"/>
            <person name="Gaskell J."/>
            <person name="Kersten P."/>
            <person name="Larrondo L.F."/>
            <person name="Canessa P."/>
            <person name="Martinez D."/>
            <person name="Hibbett D."/>
            <person name="Schmoll M."/>
            <person name="Kubicek C.P."/>
            <person name="Martinez A.T."/>
            <person name="Yadav J."/>
            <person name="Master E."/>
            <person name="Magnuson J.K."/>
            <person name="James T."/>
            <person name="Yaver D."/>
            <person name="Berka R."/>
            <person name="Labutti K."/>
            <person name="Lipzen A."/>
            <person name="Aerts A."/>
            <person name="Barry K."/>
            <person name="Henrissat B."/>
            <person name="Blanchette R."/>
            <person name="Grigoriev I."/>
            <person name="Cullen D."/>
        </authorList>
    </citation>
    <scope>NUCLEOTIDE SEQUENCE [LARGE SCALE GENOMIC DNA]</scope>
    <source>
        <strain evidence="3 4">MAD-698-R-SB12</strain>
    </source>
</reference>
<dbReference type="OrthoDB" id="10672767at2759"/>
<evidence type="ECO:0000256" key="2">
    <source>
        <dbReference type="SAM" id="Phobius"/>
    </source>
</evidence>
<accession>A0A1X6MYS5</accession>
<sequence>MTLKWDNWWMVFALLKKEGEYDTIATCTAVCKSWRDIGWMHLPRSAMFSSDEEVAHIKVAYEHRECWRGPLHVHVRGQDGKGRGSIAHLGTFAARFGGTWTHTVELTISAANWHRQDLDSDIIFHNLSRFHSISGLTLSDVSFSSILSFCRLVCNLPGLKRLSLTDIALSGQGACDYKTISDFRLLPSTNVEELVLDISPTVQPFPLLEILDFFAVVALSHRTSAAKHIVPAALFWGKVQSLDIKSMGDRFDISENTQLVHLAFTSAVDTEHVLGLCNSLHDMLSSVTSARISKIEIDFAFDVITYSAAVERLCEGEDGLARIDVILSTPVFEALAELQSATRGVDITYLACAICAASSCHGLTLYGQSRPLPRARDWDKSTKHASSSMAQLPPAFKSPPALHFPQSIRPALASSGPPPLPSPLAPSAGPSSLPPPPSLDVGPKKQALSYVPLEDRMKARLPKMHRRGILLSFDYTAFVNGLLSIFGSQVVIFNRRRLRLEITRVWAPNEKGGTSRCKSNVLGEKEGDRAAAGETNDEVREKGIPVLVLCVCVVYQDAAQRAARARPVGRPR</sequence>